<dbReference type="PROSITE" id="PS50011">
    <property type="entry name" value="PROTEIN_KINASE_DOM"/>
    <property type="match status" value="1"/>
</dbReference>
<dbReference type="InParanoid" id="A7SQU3"/>
<gene>
    <name evidence="3" type="ORF">NEMVEDRAFT_v1g173313</name>
</gene>
<dbReference type="PANTHER" id="PTHR46240">
    <property type="entry name" value="SER/THR PROTEIN KINASE ULK4"/>
    <property type="match status" value="1"/>
</dbReference>
<evidence type="ECO:0000256" key="1">
    <source>
        <dbReference type="SAM" id="MobiDB-lite"/>
    </source>
</evidence>
<dbReference type="InterPro" id="IPR011009">
    <property type="entry name" value="Kinase-like_dom_sf"/>
</dbReference>
<dbReference type="eggNOG" id="KOG0597">
    <property type="taxonomic scope" value="Eukaryota"/>
</dbReference>
<dbReference type="HOGENOM" id="CLU_002110_0_0_1"/>
<accession>A7SQU3</accession>
<dbReference type="Gene3D" id="1.10.510.10">
    <property type="entry name" value="Transferase(Phosphotransferase) domain 1"/>
    <property type="match status" value="1"/>
</dbReference>
<dbReference type="InterPro" id="IPR011989">
    <property type="entry name" value="ARM-like"/>
</dbReference>
<dbReference type="GO" id="GO:0005524">
    <property type="term" value="F:ATP binding"/>
    <property type="evidence" value="ECO:0007669"/>
    <property type="project" value="InterPro"/>
</dbReference>
<feature type="compositionally biased region" description="Polar residues" evidence="1">
    <location>
        <begin position="363"/>
        <end position="407"/>
    </location>
</feature>
<evidence type="ECO:0000313" key="3">
    <source>
        <dbReference type="EMBL" id="EDO33899.1"/>
    </source>
</evidence>
<feature type="domain" description="Protein kinase" evidence="2">
    <location>
        <begin position="4"/>
        <end position="279"/>
    </location>
</feature>
<dbReference type="CDD" id="cd14010">
    <property type="entry name" value="STKc_ULK4"/>
    <property type="match status" value="1"/>
</dbReference>
<keyword evidence="4" id="KW-1185">Reference proteome</keyword>
<name>A7SQU3_NEMVE</name>
<dbReference type="Proteomes" id="UP000001593">
    <property type="component" value="Unassembled WGS sequence"/>
</dbReference>
<dbReference type="EMBL" id="DS469751">
    <property type="protein sequence ID" value="EDO33899.1"/>
    <property type="molecule type" value="Genomic_DNA"/>
</dbReference>
<proteinExistence type="predicted"/>
<dbReference type="GO" id="GO:0004672">
    <property type="term" value="F:protein kinase activity"/>
    <property type="evidence" value="ECO:0007669"/>
    <property type="project" value="InterPro"/>
</dbReference>
<feature type="compositionally biased region" description="Basic and acidic residues" evidence="1">
    <location>
        <begin position="327"/>
        <end position="346"/>
    </location>
</feature>
<evidence type="ECO:0000313" key="4">
    <source>
        <dbReference type="Proteomes" id="UP000001593"/>
    </source>
</evidence>
<reference evidence="3 4" key="1">
    <citation type="journal article" date="2007" name="Science">
        <title>Sea anemone genome reveals ancestral eumetazoan gene repertoire and genomic organization.</title>
        <authorList>
            <person name="Putnam N.H."/>
            <person name="Srivastava M."/>
            <person name="Hellsten U."/>
            <person name="Dirks B."/>
            <person name="Chapman J."/>
            <person name="Salamov A."/>
            <person name="Terry A."/>
            <person name="Shapiro H."/>
            <person name="Lindquist E."/>
            <person name="Kapitonov V.V."/>
            <person name="Jurka J."/>
            <person name="Genikhovich G."/>
            <person name="Grigoriev I.V."/>
            <person name="Lucas S.M."/>
            <person name="Steele R.E."/>
            <person name="Finnerty J.R."/>
            <person name="Technau U."/>
            <person name="Martindale M.Q."/>
            <person name="Rokhsar D.S."/>
        </authorList>
    </citation>
    <scope>NUCLEOTIDE SEQUENCE [LARGE SCALE GENOMIC DNA]</scope>
    <source>
        <strain evidence="4">CH2 X CH6</strain>
    </source>
</reference>
<dbReference type="OMA" id="NWYETNN"/>
<dbReference type="Pfam" id="PF00069">
    <property type="entry name" value="Pkinase"/>
    <property type="match status" value="1"/>
</dbReference>
<dbReference type="PhylomeDB" id="A7SQU3"/>
<dbReference type="SUPFAM" id="SSF56112">
    <property type="entry name" value="Protein kinase-like (PK-like)"/>
    <property type="match status" value="1"/>
</dbReference>
<dbReference type="SUPFAM" id="SSF48371">
    <property type="entry name" value="ARM repeat"/>
    <property type="match status" value="1"/>
</dbReference>
<protein>
    <recommendedName>
        <fullName evidence="2">Protein kinase domain-containing protein</fullName>
    </recommendedName>
</protein>
<sequence>MENYVLYDEVGRGEHSIVYKGRKKGSVEFLAIHCVDKCKRLELQNIVRLTHELQHENIVLFHEWYETTNHIWMVVELCTGSTLADILSQDTGLPEATVKHFGAEIAKALFYIHTLGIVYCDLKPSKVLLDGPGNVKLSDFALARVEGEEDFLEYGDANDIDPDGNGEGMNHEKVKRPKTSPYYMAPEVLMGSPHSMQSDLWAFGCLLFELFTGDLPFVAETFEELAEKILGHDFPEMKQSNETVLVGATPEFSNLIQGLLEKDPPKRISWGVVAKHPFWDGMLSDLFDGTTGEEADLSEHEPDVLVLSEDKEVTSKIGHAPVKRTKSKELAAKSEGIEKQVEDKIPSHAPVKRTKSKELAEKSQANITKKTTQVSNYSSKGSYQRSIKTANSQSISDSHASLPSTAGEQARQEVSELIFHPSDFIVSPIIDNPKIKKIPLPKYDPKALPCPPLKPAEIMELPEEKILEHLSSIETLLLQSERSGGHVAALQRSKLHTVGYLASLCRSAELANMLFESEMIPHLVGLVKTGFSADFKAKIGYLLGILAGNATLISEDFYMTEVFTTLTEVIRDNFRNTRLKQHLLPALGEFLFYAATQEEIENRQIAKWDAPGLTFTIITRCLNDGEDIDVQHFAAKTIELVSTTHGRHASKLVTNDIAQLLWKLFTHCTVDVQKVTALSALCRLTCHSTMVFQHVVEKAGFKAVIGALTTTIPGVQQALASMFAALLASRQTLAKRLIKEKDFINKVIHLLDSPSNVIRGKTFLVVLGMVQLSKEALLGCCQSKLITHIEKDQRRAMPIKGESAENLGYLRECLQYCITAITKAAPEVLTNVVGILDEVRGRKHPSANQAKDLRTHLPLLSIILHLVTTHLFRAQVINKDFLNLVGRLLNHVQSIDAGGTSIGSAAGPNAAEDLAYVVLSIMESITQHPPLLLEHHVVIVDDILPPLASLVSSTNGNTRMLCLRMFSDVSSIYLDNSNVCSSSSDNGSVLTSTHKLNEVIRQHLLPQYHLILQDQDPLPSYAIKLLTPFIERSPDIISTFIEQGLLQNLSQIITSHAGEGNLVLLQGIIGLLDCILCSKNLDMRALYQQGLIDSVTSLFVDVVAIVNGNTECSSEELSAILLPLIDTVNNILKFVSKEVRLALQAKAEADANSAEMTCEAEVLLLDTKPISDLTGLLINLLCFTDPDVQEWSCKSLYLVAELFGGACEDVMSTANISCLAEALECSDDKRCKQLLRIIKRMVSSNLNHVESVVTNGRVLIDTLSRLSTNDVETIRVLAQDVLGKIGVNSA</sequence>
<feature type="region of interest" description="Disordered" evidence="1">
    <location>
        <begin position="317"/>
        <end position="409"/>
    </location>
</feature>
<dbReference type="InterPro" id="IPR000719">
    <property type="entry name" value="Prot_kinase_dom"/>
</dbReference>
<dbReference type="InterPro" id="IPR016024">
    <property type="entry name" value="ARM-type_fold"/>
</dbReference>
<evidence type="ECO:0000259" key="2">
    <source>
        <dbReference type="PROSITE" id="PS50011"/>
    </source>
</evidence>
<organism evidence="3 4">
    <name type="scientific">Nematostella vectensis</name>
    <name type="common">Starlet sea anemone</name>
    <dbReference type="NCBI Taxonomy" id="45351"/>
    <lineage>
        <taxon>Eukaryota</taxon>
        <taxon>Metazoa</taxon>
        <taxon>Cnidaria</taxon>
        <taxon>Anthozoa</taxon>
        <taxon>Hexacorallia</taxon>
        <taxon>Actiniaria</taxon>
        <taxon>Edwardsiidae</taxon>
        <taxon>Nematostella</taxon>
    </lineage>
</organism>
<dbReference type="STRING" id="45351.A7SQU3"/>
<dbReference type="InterPro" id="IPR045906">
    <property type="entry name" value="ULK4"/>
</dbReference>
<feature type="region of interest" description="Disordered" evidence="1">
    <location>
        <begin position="154"/>
        <end position="174"/>
    </location>
</feature>
<dbReference type="Gene3D" id="1.25.10.10">
    <property type="entry name" value="Leucine-rich Repeat Variant"/>
    <property type="match status" value="2"/>
</dbReference>
<dbReference type="PANTHER" id="PTHR46240:SF1">
    <property type="entry name" value="SERINE_THREONINE-PROTEIN KINASE ULK4"/>
    <property type="match status" value="1"/>
</dbReference>
<dbReference type="InterPro" id="IPR056981">
    <property type="entry name" value="HEAT_ULK4_RUNKEL"/>
</dbReference>
<feature type="compositionally biased region" description="Acidic residues" evidence="1">
    <location>
        <begin position="154"/>
        <end position="164"/>
    </location>
</feature>
<dbReference type="Pfam" id="PF23606">
    <property type="entry name" value="HEAT_ULK4"/>
    <property type="match status" value="1"/>
</dbReference>